<gene>
    <name evidence="2" type="ORF">PoB_007506800</name>
</gene>
<feature type="compositionally biased region" description="Basic and acidic residues" evidence="1">
    <location>
        <begin position="140"/>
        <end position="151"/>
    </location>
</feature>
<feature type="region of interest" description="Disordered" evidence="1">
    <location>
        <begin position="80"/>
        <end position="157"/>
    </location>
</feature>
<reference evidence="2 3" key="1">
    <citation type="journal article" date="2021" name="Elife">
        <title>Chloroplast acquisition without the gene transfer in kleptoplastic sea slugs, Plakobranchus ocellatus.</title>
        <authorList>
            <person name="Maeda T."/>
            <person name="Takahashi S."/>
            <person name="Yoshida T."/>
            <person name="Shimamura S."/>
            <person name="Takaki Y."/>
            <person name="Nagai Y."/>
            <person name="Toyoda A."/>
            <person name="Suzuki Y."/>
            <person name="Arimoto A."/>
            <person name="Ishii H."/>
            <person name="Satoh N."/>
            <person name="Nishiyama T."/>
            <person name="Hasebe M."/>
            <person name="Maruyama T."/>
            <person name="Minagawa J."/>
            <person name="Obokata J."/>
            <person name="Shigenobu S."/>
        </authorList>
    </citation>
    <scope>NUCLEOTIDE SEQUENCE [LARGE SCALE GENOMIC DNA]</scope>
</reference>
<keyword evidence="3" id="KW-1185">Reference proteome</keyword>
<organism evidence="2 3">
    <name type="scientific">Plakobranchus ocellatus</name>
    <dbReference type="NCBI Taxonomy" id="259542"/>
    <lineage>
        <taxon>Eukaryota</taxon>
        <taxon>Metazoa</taxon>
        <taxon>Spiralia</taxon>
        <taxon>Lophotrochozoa</taxon>
        <taxon>Mollusca</taxon>
        <taxon>Gastropoda</taxon>
        <taxon>Heterobranchia</taxon>
        <taxon>Euthyneura</taxon>
        <taxon>Panpulmonata</taxon>
        <taxon>Sacoglossa</taxon>
        <taxon>Placobranchoidea</taxon>
        <taxon>Plakobranchidae</taxon>
        <taxon>Plakobranchus</taxon>
    </lineage>
</organism>
<evidence type="ECO:0000313" key="2">
    <source>
        <dbReference type="EMBL" id="GFO48563.1"/>
    </source>
</evidence>
<accession>A0AAV4DWS2</accession>
<feature type="compositionally biased region" description="Acidic residues" evidence="1">
    <location>
        <begin position="105"/>
        <end position="116"/>
    </location>
</feature>
<feature type="compositionally biased region" description="Basic and acidic residues" evidence="1">
    <location>
        <begin position="80"/>
        <end position="104"/>
    </location>
</feature>
<sequence length="157" mass="18463">MTIITSTIFPHHVMVRDMALEHHFKSMTLCLPNSDCPGESLKTVDNLVRKRFTWSLMCKQQIIINDDVRIILRFCHGREWKEGGQETGEEGKGQREGREKKEKEENEEAEEEAAEEEEKKKEKKKKEGEQEAEEEAAEEEEKKKEKKKKEGEQEEEE</sequence>
<proteinExistence type="predicted"/>
<evidence type="ECO:0000256" key="1">
    <source>
        <dbReference type="SAM" id="MobiDB-lite"/>
    </source>
</evidence>
<dbReference type="AlphaFoldDB" id="A0AAV4DWS2"/>
<feature type="compositionally biased region" description="Acidic residues" evidence="1">
    <location>
        <begin position="130"/>
        <end position="139"/>
    </location>
</feature>
<feature type="compositionally biased region" description="Basic and acidic residues" evidence="1">
    <location>
        <begin position="117"/>
        <end position="129"/>
    </location>
</feature>
<evidence type="ECO:0000313" key="3">
    <source>
        <dbReference type="Proteomes" id="UP000735302"/>
    </source>
</evidence>
<name>A0AAV4DWS2_9GAST</name>
<dbReference type="Proteomes" id="UP000735302">
    <property type="component" value="Unassembled WGS sequence"/>
</dbReference>
<comment type="caution">
    <text evidence="2">The sequence shown here is derived from an EMBL/GenBank/DDBJ whole genome shotgun (WGS) entry which is preliminary data.</text>
</comment>
<dbReference type="EMBL" id="BLXT01008434">
    <property type="protein sequence ID" value="GFO48563.1"/>
    <property type="molecule type" value="Genomic_DNA"/>
</dbReference>
<protein>
    <submittedName>
        <fullName evidence="2">Uncharacterized protein</fullName>
    </submittedName>
</protein>